<dbReference type="Proteomes" id="UP001219525">
    <property type="component" value="Unassembled WGS sequence"/>
</dbReference>
<dbReference type="AlphaFoldDB" id="A0AAD6YDD8"/>
<sequence length="118" mass="13118">MASALNLPSTLALAGVSFLGGFSRLTSGRYTPRWYAFQLARAPNTPGTALRWLIPALDLALGALLLSRRARTLRGSSRHSLAWACGCGLLRGRDGRRMRRCLGWRRWCCGRVERCERA</sequence>
<gene>
    <name evidence="1" type="ORF">GGX14DRAFT_393364</name>
</gene>
<evidence type="ECO:0000313" key="1">
    <source>
        <dbReference type="EMBL" id="KAJ7213175.1"/>
    </source>
</evidence>
<accession>A0AAD6YDD8</accession>
<evidence type="ECO:0000313" key="2">
    <source>
        <dbReference type="Proteomes" id="UP001219525"/>
    </source>
</evidence>
<dbReference type="EMBL" id="JARJCW010000022">
    <property type="protein sequence ID" value="KAJ7213175.1"/>
    <property type="molecule type" value="Genomic_DNA"/>
</dbReference>
<protein>
    <submittedName>
        <fullName evidence="1">Uncharacterized protein</fullName>
    </submittedName>
</protein>
<reference evidence="1" key="1">
    <citation type="submission" date="2023-03" db="EMBL/GenBank/DDBJ databases">
        <title>Massive genome expansion in bonnet fungi (Mycena s.s.) driven by repeated elements and novel gene families across ecological guilds.</title>
        <authorList>
            <consortium name="Lawrence Berkeley National Laboratory"/>
            <person name="Harder C.B."/>
            <person name="Miyauchi S."/>
            <person name="Viragh M."/>
            <person name="Kuo A."/>
            <person name="Thoen E."/>
            <person name="Andreopoulos B."/>
            <person name="Lu D."/>
            <person name="Skrede I."/>
            <person name="Drula E."/>
            <person name="Henrissat B."/>
            <person name="Morin E."/>
            <person name="Kohler A."/>
            <person name="Barry K."/>
            <person name="LaButti K."/>
            <person name="Morin E."/>
            <person name="Salamov A."/>
            <person name="Lipzen A."/>
            <person name="Mereny Z."/>
            <person name="Hegedus B."/>
            <person name="Baldrian P."/>
            <person name="Stursova M."/>
            <person name="Weitz H."/>
            <person name="Taylor A."/>
            <person name="Grigoriev I.V."/>
            <person name="Nagy L.G."/>
            <person name="Martin F."/>
            <person name="Kauserud H."/>
        </authorList>
    </citation>
    <scope>NUCLEOTIDE SEQUENCE</scope>
    <source>
        <strain evidence="1">9144</strain>
    </source>
</reference>
<organism evidence="1 2">
    <name type="scientific">Mycena pura</name>
    <dbReference type="NCBI Taxonomy" id="153505"/>
    <lineage>
        <taxon>Eukaryota</taxon>
        <taxon>Fungi</taxon>
        <taxon>Dikarya</taxon>
        <taxon>Basidiomycota</taxon>
        <taxon>Agaricomycotina</taxon>
        <taxon>Agaricomycetes</taxon>
        <taxon>Agaricomycetidae</taxon>
        <taxon>Agaricales</taxon>
        <taxon>Marasmiineae</taxon>
        <taxon>Mycenaceae</taxon>
        <taxon>Mycena</taxon>
    </lineage>
</organism>
<proteinExistence type="predicted"/>
<keyword evidence="2" id="KW-1185">Reference proteome</keyword>
<comment type="caution">
    <text evidence="1">The sequence shown here is derived from an EMBL/GenBank/DDBJ whole genome shotgun (WGS) entry which is preliminary data.</text>
</comment>
<name>A0AAD6YDD8_9AGAR</name>